<dbReference type="InterPro" id="IPR010239">
    <property type="entry name" value="CHP02001"/>
</dbReference>
<evidence type="ECO:0000313" key="3">
    <source>
        <dbReference type="Proteomes" id="UP001596086"/>
    </source>
</evidence>
<dbReference type="NCBIfam" id="TIGR02001">
    <property type="entry name" value="gcw_chp"/>
    <property type="match status" value="1"/>
</dbReference>
<sequence length="232" mass="24473">MSLDRRNDSRTSPLSTRGVRAAACLSLACAAWPAAAQTSGNLGLVSEYAVRGISLGAHPALQLRVDHDAPGGWYLGGFVSPATLGDGSQTELIAYGGRAGRLPSGLSWDAGISRASFSRDHEYDYDEVHAGLALDRASARLFLSPAYYGAAPSAYLDLNAFHPLGERLRLTFHAGLMHRFGSDPDTHADLRVGLAATLGDLTLQLGWQTLLRQAGSGAPRARALTGSAGIRF</sequence>
<gene>
    <name evidence="2" type="ORF">ACFPO9_20490</name>
</gene>
<name>A0ABW0S248_9BURK</name>
<reference evidence="3" key="1">
    <citation type="journal article" date="2019" name="Int. J. Syst. Evol. Microbiol.">
        <title>The Global Catalogue of Microorganisms (GCM) 10K type strain sequencing project: providing services to taxonomists for standard genome sequencing and annotation.</title>
        <authorList>
            <consortium name="The Broad Institute Genomics Platform"/>
            <consortium name="The Broad Institute Genome Sequencing Center for Infectious Disease"/>
            <person name="Wu L."/>
            <person name="Ma J."/>
        </authorList>
    </citation>
    <scope>NUCLEOTIDE SEQUENCE [LARGE SCALE GENOMIC DNA]</scope>
    <source>
        <strain evidence="3">CGMCC 4.5798</strain>
    </source>
</reference>
<keyword evidence="3" id="KW-1185">Reference proteome</keyword>
<protein>
    <submittedName>
        <fullName evidence="2">TorF family putative porin</fullName>
    </submittedName>
</protein>
<organism evidence="2 3">
    <name type="scientific">Massilia aerilata</name>
    <dbReference type="NCBI Taxonomy" id="453817"/>
    <lineage>
        <taxon>Bacteria</taxon>
        <taxon>Pseudomonadati</taxon>
        <taxon>Pseudomonadota</taxon>
        <taxon>Betaproteobacteria</taxon>
        <taxon>Burkholderiales</taxon>
        <taxon>Oxalobacteraceae</taxon>
        <taxon>Telluria group</taxon>
        <taxon>Massilia</taxon>
    </lineage>
</organism>
<dbReference type="RefSeq" id="WP_379774196.1">
    <property type="nucleotide sequence ID" value="NZ_JBHSMZ010000016.1"/>
</dbReference>
<evidence type="ECO:0000313" key="2">
    <source>
        <dbReference type="EMBL" id="MFC5550902.1"/>
    </source>
</evidence>
<keyword evidence="1" id="KW-0732">Signal</keyword>
<evidence type="ECO:0000256" key="1">
    <source>
        <dbReference type="SAM" id="SignalP"/>
    </source>
</evidence>
<feature type="signal peptide" evidence="1">
    <location>
        <begin position="1"/>
        <end position="36"/>
    </location>
</feature>
<dbReference type="EMBL" id="JBHSMZ010000016">
    <property type="protein sequence ID" value="MFC5550902.1"/>
    <property type="molecule type" value="Genomic_DNA"/>
</dbReference>
<feature type="chain" id="PRO_5046439160" evidence="1">
    <location>
        <begin position="37"/>
        <end position="232"/>
    </location>
</feature>
<dbReference type="Proteomes" id="UP001596086">
    <property type="component" value="Unassembled WGS sequence"/>
</dbReference>
<proteinExistence type="predicted"/>
<comment type="caution">
    <text evidence="2">The sequence shown here is derived from an EMBL/GenBank/DDBJ whole genome shotgun (WGS) entry which is preliminary data.</text>
</comment>
<dbReference type="Pfam" id="PF09694">
    <property type="entry name" value="Gcw_chp"/>
    <property type="match status" value="1"/>
</dbReference>
<accession>A0ABW0S248</accession>